<dbReference type="Proteomes" id="UP001140091">
    <property type="component" value="Unassembled WGS sequence"/>
</dbReference>
<comment type="caution">
    <text evidence="2">The sequence shown here is derived from an EMBL/GenBank/DDBJ whole genome shotgun (WGS) entry which is preliminary data.</text>
</comment>
<feature type="region of interest" description="Disordered" evidence="1">
    <location>
        <begin position="194"/>
        <end position="232"/>
    </location>
</feature>
<feature type="region of interest" description="Disordered" evidence="1">
    <location>
        <begin position="136"/>
        <end position="170"/>
    </location>
</feature>
<dbReference type="OrthoDB" id="2747778at2759"/>
<evidence type="ECO:0000313" key="3">
    <source>
        <dbReference type="Proteomes" id="UP001140091"/>
    </source>
</evidence>
<dbReference type="AlphaFoldDB" id="A0A9W8J717"/>
<proteinExistence type="predicted"/>
<keyword evidence="3" id="KW-1185">Reference proteome</keyword>
<evidence type="ECO:0000256" key="1">
    <source>
        <dbReference type="SAM" id="MobiDB-lite"/>
    </source>
</evidence>
<feature type="compositionally biased region" description="Pro residues" evidence="1">
    <location>
        <begin position="203"/>
        <end position="214"/>
    </location>
</feature>
<evidence type="ECO:0000313" key="2">
    <source>
        <dbReference type="EMBL" id="KAJ2929412.1"/>
    </source>
</evidence>
<feature type="compositionally biased region" description="Low complexity" evidence="1">
    <location>
        <begin position="140"/>
        <end position="153"/>
    </location>
</feature>
<sequence>MEPFFWVFTYILLTYKPNGHRMPRTSYQESTVLNWLQEDLTTIWNSKQFFLHSPMTVWEARKEIDSGWDVIYDDLFLRFRSFARDVSYEKEYLLLNLAAPIQTQFQGILVKVDEHYACVLGLFDASLKKLKGTCVDELKSSSPPTRPASTSNSLTTNSGPTASQSPSVATSATSLKDSLLVEKRATPLFITECSVSSTSSPDSAPPVQPSTPPRLPKRGAHEAELEDKSPKELKRRCLLIRPRLF</sequence>
<name>A0A9W8J717_9AGAR</name>
<feature type="compositionally biased region" description="Basic and acidic residues" evidence="1">
    <location>
        <begin position="219"/>
        <end position="232"/>
    </location>
</feature>
<dbReference type="EMBL" id="JANBPK010000875">
    <property type="protein sequence ID" value="KAJ2929412.1"/>
    <property type="molecule type" value="Genomic_DNA"/>
</dbReference>
<feature type="compositionally biased region" description="Polar residues" evidence="1">
    <location>
        <begin position="154"/>
        <end position="170"/>
    </location>
</feature>
<feature type="non-terminal residue" evidence="2">
    <location>
        <position position="245"/>
    </location>
</feature>
<gene>
    <name evidence="2" type="ORF">H1R20_g7690</name>
</gene>
<organism evidence="2 3">
    <name type="scientific">Candolleomyces eurysporus</name>
    <dbReference type="NCBI Taxonomy" id="2828524"/>
    <lineage>
        <taxon>Eukaryota</taxon>
        <taxon>Fungi</taxon>
        <taxon>Dikarya</taxon>
        <taxon>Basidiomycota</taxon>
        <taxon>Agaricomycotina</taxon>
        <taxon>Agaricomycetes</taxon>
        <taxon>Agaricomycetidae</taxon>
        <taxon>Agaricales</taxon>
        <taxon>Agaricineae</taxon>
        <taxon>Psathyrellaceae</taxon>
        <taxon>Candolleomyces</taxon>
    </lineage>
</organism>
<accession>A0A9W8J717</accession>
<protein>
    <submittedName>
        <fullName evidence="2">Uncharacterized protein</fullName>
    </submittedName>
</protein>
<reference evidence="2" key="1">
    <citation type="submission" date="2022-06" db="EMBL/GenBank/DDBJ databases">
        <title>Genome Sequence of Candolleomyces eurysporus.</title>
        <authorList>
            <person name="Buettner E."/>
        </authorList>
    </citation>
    <scope>NUCLEOTIDE SEQUENCE</scope>
    <source>
        <strain evidence="2">VTCC 930004</strain>
    </source>
</reference>